<reference evidence="3" key="1">
    <citation type="submission" date="2024-06" db="EMBL/GenBank/DDBJ databases">
        <title>Multi-omics analyses provide insights into the biosynthesis of the anticancer antibiotic pleurotin in Hohenbuehelia grisea.</title>
        <authorList>
            <person name="Weaver J.A."/>
            <person name="Alberti F."/>
        </authorList>
    </citation>
    <scope>NUCLEOTIDE SEQUENCE [LARGE SCALE GENOMIC DNA]</scope>
    <source>
        <strain evidence="3">T-177</strain>
    </source>
</reference>
<sequence>MNAFPVGTSVFFWRSNSTVVYGTVTGTAMMTDGTQTLYIRDESGIAHQLPYLEKHPVWGTSLSHAEKLQVINTPRAAFVRELLTQFVNENNGLGGGALNWDRGRGADFRCVAQSVYCIARYPSGIRNVGTMPQLKKWLSASDALPGVTMDMIRETYRVFVQLVSDKMVNRVFHEPKKIAPLEFICIPILIAIKRSGMSPCAARGDDRDDARGGDPTAAVPDQDAAASTGEKRKRPK</sequence>
<evidence type="ECO:0000256" key="1">
    <source>
        <dbReference type="SAM" id="MobiDB-lite"/>
    </source>
</evidence>
<organism evidence="2 3">
    <name type="scientific">Hohenbuehelia grisea</name>
    <dbReference type="NCBI Taxonomy" id="104357"/>
    <lineage>
        <taxon>Eukaryota</taxon>
        <taxon>Fungi</taxon>
        <taxon>Dikarya</taxon>
        <taxon>Basidiomycota</taxon>
        <taxon>Agaricomycotina</taxon>
        <taxon>Agaricomycetes</taxon>
        <taxon>Agaricomycetidae</taxon>
        <taxon>Agaricales</taxon>
        <taxon>Pleurotineae</taxon>
        <taxon>Pleurotaceae</taxon>
        <taxon>Hohenbuehelia</taxon>
    </lineage>
</organism>
<comment type="caution">
    <text evidence="2">The sequence shown here is derived from an EMBL/GenBank/DDBJ whole genome shotgun (WGS) entry which is preliminary data.</text>
</comment>
<evidence type="ECO:0000313" key="3">
    <source>
        <dbReference type="Proteomes" id="UP001556367"/>
    </source>
</evidence>
<keyword evidence="3" id="KW-1185">Reference proteome</keyword>
<name>A0ABR3JQP0_9AGAR</name>
<accession>A0ABR3JQP0</accession>
<dbReference type="EMBL" id="JASNQZ010000005">
    <property type="protein sequence ID" value="KAL0957593.1"/>
    <property type="molecule type" value="Genomic_DNA"/>
</dbReference>
<dbReference type="Proteomes" id="UP001556367">
    <property type="component" value="Unassembled WGS sequence"/>
</dbReference>
<proteinExistence type="predicted"/>
<protein>
    <submittedName>
        <fullName evidence="2">Uncharacterized protein</fullName>
    </submittedName>
</protein>
<feature type="region of interest" description="Disordered" evidence="1">
    <location>
        <begin position="198"/>
        <end position="236"/>
    </location>
</feature>
<evidence type="ECO:0000313" key="2">
    <source>
        <dbReference type="EMBL" id="KAL0957593.1"/>
    </source>
</evidence>
<gene>
    <name evidence="2" type="ORF">HGRIS_001377</name>
</gene>
<feature type="compositionally biased region" description="Basic and acidic residues" evidence="1">
    <location>
        <begin position="203"/>
        <end position="212"/>
    </location>
</feature>